<evidence type="ECO:0000256" key="1">
    <source>
        <dbReference type="SAM" id="MobiDB-lite"/>
    </source>
</evidence>
<reference evidence="3" key="1">
    <citation type="submission" date="2017-09" db="EMBL/GenBank/DDBJ databases">
        <title>The Reconstruction of 2,631 Draft Metagenome-Assembled Genomes from the Global Oceans.</title>
        <authorList>
            <person name="Tully B.J."/>
            <person name="Graham E.D."/>
            <person name="Heidelberg J.F."/>
        </authorList>
    </citation>
    <scope>NUCLEOTIDE SEQUENCE [LARGE SCALE GENOMIC DNA]</scope>
</reference>
<dbReference type="AlphaFoldDB" id="A0A2D6YMP5"/>
<dbReference type="Proteomes" id="UP000226525">
    <property type="component" value="Unassembled WGS sequence"/>
</dbReference>
<feature type="region of interest" description="Disordered" evidence="1">
    <location>
        <begin position="24"/>
        <end position="47"/>
    </location>
</feature>
<comment type="caution">
    <text evidence="2">The sequence shown here is derived from an EMBL/GenBank/DDBJ whole genome shotgun (WGS) entry which is preliminary data.</text>
</comment>
<accession>A0A2D6YMP5</accession>
<dbReference type="EMBL" id="NZEX01000164">
    <property type="protein sequence ID" value="MAH64471.1"/>
    <property type="molecule type" value="Genomic_DNA"/>
</dbReference>
<protein>
    <submittedName>
        <fullName evidence="2">Uncharacterized protein</fullName>
    </submittedName>
</protein>
<evidence type="ECO:0000313" key="3">
    <source>
        <dbReference type="Proteomes" id="UP000226525"/>
    </source>
</evidence>
<proteinExistence type="predicted"/>
<organism evidence="2 3">
    <name type="scientific">SAR324 cluster bacterium</name>
    <dbReference type="NCBI Taxonomy" id="2024889"/>
    <lineage>
        <taxon>Bacteria</taxon>
        <taxon>Deltaproteobacteria</taxon>
        <taxon>SAR324 cluster</taxon>
    </lineage>
</organism>
<name>A0A2D6YMP5_9DELT</name>
<evidence type="ECO:0000313" key="2">
    <source>
        <dbReference type="EMBL" id="MAH64471.1"/>
    </source>
</evidence>
<gene>
    <name evidence="2" type="ORF">CMN54_13720</name>
</gene>
<sequence length="72" mass="8932">MNLTEQQLRDNQRRIQEIILLSQQTNKQPKPIRDQREARMQQNRYTPTNLMIYPRTVYRELPNVPKQRRFHN</sequence>